<dbReference type="InterPro" id="IPR004589">
    <property type="entry name" value="DNA_helicase_ATP-dep_RecQ"/>
</dbReference>
<dbReference type="InterPro" id="IPR010997">
    <property type="entry name" value="HRDC-like_sf"/>
</dbReference>
<dbReference type="SMART" id="SM00487">
    <property type="entry name" value="DEXDc"/>
    <property type="match status" value="1"/>
</dbReference>
<evidence type="ECO:0000256" key="4">
    <source>
        <dbReference type="ARBA" id="ARBA00022723"/>
    </source>
</evidence>
<gene>
    <name evidence="20" type="primary">recQ</name>
    <name evidence="20" type="ORF">AAAT05_00375</name>
</gene>
<evidence type="ECO:0000256" key="6">
    <source>
        <dbReference type="ARBA" id="ARBA00022763"/>
    </source>
</evidence>
<dbReference type="Pfam" id="PF00570">
    <property type="entry name" value="HRDC"/>
    <property type="match status" value="1"/>
</dbReference>
<keyword evidence="21" id="KW-1185">Reference proteome</keyword>
<evidence type="ECO:0000256" key="14">
    <source>
        <dbReference type="ARBA" id="ARBA00023235"/>
    </source>
</evidence>
<keyword evidence="7 20" id="KW-0378">Hydrolase</keyword>
<keyword evidence="13" id="KW-0234">DNA repair</keyword>
<evidence type="ECO:0000256" key="10">
    <source>
        <dbReference type="ARBA" id="ARBA00022840"/>
    </source>
</evidence>
<dbReference type="PROSITE" id="PS50967">
    <property type="entry name" value="HRDC"/>
    <property type="match status" value="1"/>
</dbReference>
<dbReference type="InterPro" id="IPR002121">
    <property type="entry name" value="HRDC_dom"/>
</dbReference>
<dbReference type="Proteomes" id="UP001478817">
    <property type="component" value="Unassembled WGS sequence"/>
</dbReference>
<dbReference type="CDD" id="cd17920">
    <property type="entry name" value="DEXHc_RecQ"/>
    <property type="match status" value="1"/>
</dbReference>
<dbReference type="PANTHER" id="PTHR13710">
    <property type="entry name" value="DNA HELICASE RECQ FAMILY MEMBER"/>
    <property type="match status" value="1"/>
</dbReference>
<dbReference type="NCBIfam" id="TIGR00614">
    <property type="entry name" value="recQ_fam"/>
    <property type="match status" value="1"/>
</dbReference>
<proteinExistence type="inferred from homology"/>
<evidence type="ECO:0000259" key="17">
    <source>
        <dbReference type="PROSITE" id="PS50967"/>
    </source>
</evidence>
<dbReference type="InterPro" id="IPR018982">
    <property type="entry name" value="RQC_domain"/>
</dbReference>
<evidence type="ECO:0000256" key="12">
    <source>
        <dbReference type="ARBA" id="ARBA00023172"/>
    </source>
</evidence>
<keyword evidence="12" id="KW-0233">DNA recombination</keyword>
<comment type="cofactor">
    <cofactor evidence="1">
        <name>Mg(2+)</name>
        <dbReference type="ChEBI" id="CHEBI:18420"/>
    </cofactor>
</comment>
<dbReference type="EC" id="5.6.2.4" evidence="16"/>
<evidence type="ECO:0000256" key="8">
    <source>
        <dbReference type="ARBA" id="ARBA00022806"/>
    </source>
</evidence>
<dbReference type="Gene3D" id="1.10.10.10">
    <property type="entry name" value="Winged helix-like DNA-binding domain superfamily/Winged helix DNA-binding domain"/>
    <property type="match status" value="1"/>
</dbReference>
<dbReference type="Pfam" id="PF16124">
    <property type="entry name" value="RecQ_Zn_bind"/>
    <property type="match status" value="1"/>
</dbReference>
<dbReference type="InterPro" id="IPR036388">
    <property type="entry name" value="WH-like_DNA-bd_sf"/>
</dbReference>
<dbReference type="Gene3D" id="1.10.150.80">
    <property type="entry name" value="HRDC domain"/>
    <property type="match status" value="1"/>
</dbReference>
<dbReference type="Pfam" id="PF09382">
    <property type="entry name" value="RQC"/>
    <property type="match status" value="1"/>
</dbReference>
<evidence type="ECO:0000256" key="1">
    <source>
        <dbReference type="ARBA" id="ARBA00001946"/>
    </source>
</evidence>
<dbReference type="InterPro" id="IPR014001">
    <property type="entry name" value="Helicase_ATP-bd"/>
</dbReference>
<sequence>MSGNNQAEKGTGRQALDVLRQTFGYESFRPHQEEIVQAALAGRDVLTVMPTSAGKSICYQVPALVLAQRSGGLTVVVSPLISLMKDQVGSLRQYGVAASCLNSTLGPSEQAGVLHGVASGAVTLLYVAPERLDDPRFLEVAGSRGVALLAVDEAHCISQWGNDFRPSYQRILGFIDGLPARPPVMALTATATRAVREDIAGSLGLIDPFTVVASFDRPNLSFAVEHARGRAQKDRALLSFVRQRPGRSGIVYCASRRAVEETCDLLRDAGLPATRYHAGLAAEERRRNQDDFLYDRASIMVATNAFGMGIDKSNVSYVVHYNMPSCLENYYQEAGRAGRDGTPAECLLLYSPGDVHTQEFLLSKTGEDRGDLSPEQLEQIREHDSRRLEQMTFYSTTTDCLRAFILRYFGEEAPAYCGNCGNCLAEFEEVDATTDALKVVSCVARLAQRGRFVGASTIVDVLRGSRAEKVTSRGYDTLSTYGIMEKTPVTQLRALIDELVYLGLLARTTGDYPTVVLTEAGRAFMRAHSLDGGPLMMKVAKGKARRRQEAAAPGGKRRPTADLSQLDEESQALYQELCELRTQLATEQQVPPYIIFSNATLVDMCAKRPRNLEEFLDVSGVGAKKAQAYGNLFLARLNP</sequence>
<keyword evidence="8 20" id="KW-0347">Helicase</keyword>
<dbReference type="InterPro" id="IPR027417">
    <property type="entry name" value="P-loop_NTPase"/>
</dbReference>
<keyword evidence="5" id="KW-0547">Nucleotide-binding</keyword>
<dbReference type="Gene3D" id="3.40.50.300">
    <property type="entry name" value="P-loop containing nucleotide triphosphate hydrolases"/>
    <property type="match status" value="2"/>
</dbReference>
<protein>
    <recommendedName>
        <fullName evidence="16">DNA helicase RecQ</fullName>
        <ecNumber evidence="16">5.6.2.4</ecNumber>
    </recommendedName>
</protein>
<dbReference type="SMART" id="SM00490">
    <property type="entry name" value="HELICc"/>
    <property type="match status" value="1"/>
</dbReference>
<dbReference type="PANTHER" id="PTHR13710:SF105">
    <property type="entry name" value="ATP-DEPENDENT DNA HELICASE Q1"/>
    <property type="match status" value="1"/>
</dbReference>
<evidence type="ECO:0000313" key="21">
    <source>
        <dbReference type="Proteomes" id="UP001478817"/>
    </source>
</evidence>
<comment type="similarity">
    <text evidence="3">Belongs to the helicase family. RecQ subfamily.</text>
</comment>
<evidence type="ECO:0000256" key="2">
    <source>
        <dbReference type="ARBA" id="ARBA00001947"/>
    </source>
</evidence>
<feature type="domain" description="Helicase C-terminal" evidence="19">
    <location>
        <begin position="233"/>
        <end position="399"/>
    </location>
</feature>
<evidence type="ECO:0000256" key="3">
    <source>
        <dbReference type="ARBA" id="ARBA00005446"/>
    </source>
</evidence>
<keyword evidence="4" id="KW-0479">Metal-binding</keyword>
<dbReference type="InterPro" id="IPR032284">
    <property type="entry name" value="RecQ_Zn-bd"/>
</dbReference>
<evidence type="ECO:0000256" key="11">
    <source>
        <dbReference type="ARBA" id="ARBA00023125"/>
    </source>
</evidence>
<accession>A0ABV1ID34</accession>
<keyword evidence="10" id="KW-0067">ATP-binding</keyword>
<dbReference type="SUPFAM" id="SSF46785">
    <property type="entry name" value="Winged helix' DNA-binding domain"/>
    <property type="match status" value="1"/>
</dbReference>
<dbReference type="SUPFAM" id="SSF52540">
    <property type="entry name" value="P-loop containing nucleoside triphosphate hydrolases"/>
    <property type="match status" value="1"/>
</dbReference>
<feature type="domain" description="Helicase ATP-binding" evidence="18">
    <location>
        <begin position="36"/>
        <end position="209"/>
    </location>
</feature>
<dbReference type="RefSeq" id="WP_349181169.1">
    <property type="nucleotide sequence ID" value="NZ_JBBNGS010000001.1"/>
</dbReference>
<evidence type="ECO:0000256" key="5">
    <source>
        <dbReference type="ARBA" id="ARBA00022741"/>
    </source>
</evidence>
<dbReference type="Pfam" id="PF00271">
    <property type="entry name" value="Helicase_C"/>
    <property type="match status" value="1"/>
</dbReference>
<organism evidence="20 21">
    <name type="scientific">Paratractidigestivibacter faecalis</name>
    <dbReference type="NCBI Taxonomy" id="2292441"/>
    <lineage>
        <taxon>Bacteria</taxon>
        <taxon>Bacillati</taxon>
        <taxon>Actinomycetota</taxon>
        <taxon>Coriobacteriia</taxon>
        <taxon>Coriobacteriales</taxon>
        <taxon>Atopobiaceae</taxon>
        <taxon>Paratractidigestivibacter</taxon>
    </lineage>
</organism>
<evidence type="ECO:0000313" key="20">
    <source>
        <dbReference type="EMBL" id="MEQ2636810.1"/>
    </source>
</evidence>
<dbReference type="InterPro" id="IPR011545">
    <property type="entry name" value="DEAD/DEAH_box_helicase_dom"/>
</dbReference>
<dbReference type="Pfam" id="PF00270">
    <property type="entry name" value="DEAD"/>
    <property type="match status" value="1"/>
</dbReference>
<keyword evidence="6" id="KW-0227">DNA damage</keyword>
<reference evidence="20 21" key="1">
    <citation type="submission" date="2024-04" db="EMBL/GenBank/DDBJ databases">
        <title>Human intestinal bacterial collection.</title>
        <authorList>
            <person name="Pauvert C."/>
            <person name="Hitch T.C.A."/>
            <person name="Clavel T."/>
        </authorList>
    </citation>
    <scope>NUCLEOTIDE SEQUENCE [LARGE SCALE GENOMIC DNA]</scope>
    <source>
        <strain evidence="20 21">CLA-AA-H197</strain>
    </source>
</reference>
<evidence type="ECO:0000256" key="15">
    <source>
        <dbReference type="ARBA" id="ARBA00034617"/>
    </source>
</evidence>
<evidence type="ECO:0000256" key="16">
    <source>
        <dbReference type="NCBIfam" id="TIGR01389"/>
    </source>
</evidence>
<evidence type="ECO:0000256" key="13">
    <source>
        <dbReference type="ARBA" id="ARBA00023204"/>
    </source>
</evidence>
<dbReference type="PROSITE" id="PS51194">
    <property type="entry name" value="HELICASE_CTER"/>
    <property type="match status" value="1"/>
</dbReference>
<dbReference type="InterPro" id="IPR006293">
    <property type="entry name" value="DNA_helicase_ATP-dep_RecQ_bac"/>
</dbReference>
<feature type="domain" description="HRDC" evidence="17">
    <location>
        <begin position="567"/>
        <end position="639"/>
    </location>
</feature>
<dbReference type="PROSITE" id="PS51192">
    <property type="entry name" value="HELICASE_ATP_BIND_1"/>
    <property type="match status" value="1"/>
</dbReference>
<dbReference type="InterPro" id="IPR036390">
    <property type="entry name" value="WH_DNA-bd_sf"/>
</dbReference>
<evidence type="ECO:0000256" key="9">
    <source>
        <dbReference type="ARBA" id="ARBA00022833"/>
    </source>
</evidence>
<dbReference type="NCBIfam" id="TIGR01389">
    <property type="entry name" value="recQ"/>
    <property type="match status" value="1"/>
</dbReference>
<evidence type="ECO:0000259" key="18">
    <source>
        <dbReference type="PROSITE" id="PS51192"/>
    </source>
</evidence>
<evidence type="ECO:0000256" key="7">
    <source>
        <dbReference type="ARBA" id="ARBA00022801"/>
    </source>
</evidence>
<dbReference type="SUPFAM" id="SSF47819">
    <property type="entry name" value="HRDC-like"/>
    <property type="match status" value="1"/>
</dbReference>
<dbReference type="InterPro" id="IPR044876">
    <property type="entry name" value="HRDC_dom_sf"/>
</dbReference>
<dbReference type="EMBL" id="JBBNGS010000001">
    <property type="protein sequence ID" value="MEQ2636810.1"/>
    <property type="molecule type" value="Genomic_DNA"/>
</dbReference>
<keyword evidence="14" id="KW-0413">Isomerase</keyword>
<dbReference type="SMART" id="SM00341">
    <property type="entry name" value="HRDC"/>
    <property type="match status" value="1"/>
</dbReference>
<dbReference type="InterPro" id="IPR001650">
    <property type="entry name" value="Helicase_C-like"/>
</dbReference>
<keyword evidence="11" id="KW-0238">DNA-binding</keyword>
<dbReference type="SMART" id="SM00956">
    <property type="entry name" value="RQC"/>
    <property type="match status" value="1"/>
</dbReference>
<dbReference type="GO" id="GO:0016787">
    <property type="term" value="F:hydrolase activity"/>
    <property type="evidence" value="ECO:0007669"/>
    <property type="project" value="UniProtKB-KW"/>
</dbReference>
<dbReference type="GO" id="GO:0003678">
    <property type="term" value="F:DNA helicase activity"/>
    <property type="evidence" value="ECO:0007669"/>
    <property type="project" value="UniProtKB-EC"/>
</dbReference>
<evidence type="ECO:0000259" key="19">
    <source>
        <dbReference type="PROSITE" id="PS51194"/>
    </source>
</evidence>
<comment type="caution">
    <text evidence="20">The sequence shown here is derived from an EMBL/GenBank/DDBJ whole genome shotgun (WGS) entry which is preliminary data.</text>
</comment>
<keyword evidence="9" id="KW-0862">Zinc</keyword>
<name>A0ABV1ID34_9ACTN</name>
<comment type="catalytic activity">
    <reaction evidence="15">
        <text>Couples ATP hydrolysis with the unwinding of duplex DNA by translocating in the 3'-5' direction.</text>
        <dbReference type="EC" id="5.6.2.4"/>
    </reaction>
</comment>
<comment type="cofactor">
    <cofactor evidence="2">
        <name>Zn(2+)</name>
        <dbReference type="ChEBI" id="CHEBI:29105"/>
    </cofactor>
</comment>